<gene>
    <name evidence="3" type="ORF">BWY41_00589</name>
</gene>
<evidence type="ECO:0000256" key="1">
    <source>
        <dbReference type="ARBA" id="ARBA00004418"/>
    </source>
</evidence>
<dbReference type="Pfam" id="PF01547">
    <property type="entry name" value="SBP_bac_1"/>
    <property type="match status" value="1"/>
</dbReference>
<dbReference type="InterPro" id="IPR006059">
    <property type="entry name" value="SBP"/>
</dbReference>
<comment type="subcellular location">
    <subcellularLocation>
        <location evidence="1">Periplasm</location>
    </subcellularLocation>
</comment>
<comment type="similarity">
    <text evidence="2">Belongs to the bacterial solute-binding protein 1 family.</text>
</comment>
<evidence type="ECO:0000313" key="3">
    <source>
        <dbReference type="EMBL" id="OQA60613.1"/>
    </source>
</evidence>
<dbReference type="GO" id="GO:0042597">
    <property type="term" value="C:periplasmic space"/>
    <property type="evidence" value="ECO:0007669"/>
    <property type="project" value="UniProtKB-SubCell"/>
</dbReference>
<dbReference type="EMBL" id="MWBQ01000035">
    <property type="protein sequence ID" value="OQA60613.1"/>
    <property type="molecule type" value="Genomic_DNA"/>
</dbReference>
<name>A0A1V5T279_9BACT</name>
<accession>A0A1V5T279</accession>
<proteinExistence type="inferred from homology"/>
<dbReference type="Gene3D" id="3.40.190.10">
    <property type="entry name" value="Periplasmic binding protein-like II"/>
    <property type="match status" value="2"/>
</dbReference>
<dbReference type="PANTHER" id="PTHR43649:SF12">
    <property type="entry name" value="DIACETYLCHITOBIOSE BINDING PROTEIN DASA"/>
    <property type="match status" value="1"/>
</dbReference>
<dbReference type="InterPro" id="IPR050490">
    <property type="entry name" value="Bact_solute-bd_prot1"/>
</dbReference>
<dbReference type="SUPFAM" id="SSF53850">
    <property type="entry name" value="Periplasmic binding protein-like II"/>
    <property type="match status" value="1"/>
</dbReference>
<dbReference type="PANTHER" id="PTHR43649">
    <property type="entry name" value="ARABINOSE-BINDING PROTEIN-RELATED"/>
    <property type="match status" value="1"/>
</dbReference>
<comment type="caution">
    <text evidence="3">The sequence shown here is derived from an EMBL/GenBank/DDBJ whole genome shotgun (WGS) entry which is preliminary data.</text>
</comment>
<protein>
    <submittedName>
        <fullName evidence="3">Bacterial extracellular solute-binding protein</fullName>
    </submittedName>
</protein>
<evidence type="ECO:0000256" key="2">
    <source>
        <dbReference type="ARBA" id="ARBA00008520"/>
    </source>
</evidence>
<reference evidence="3" key="1">
    <citation type="submission" date="2017-02" db="EMBL/GenBank/DDBJ databases">
        <title>Delving into the versatile metabolic prowess of the omnipresent phylum Bacteroidetes.</title>
        <authorList>
            <person name="Nobu M.K."/>
            <person name="Mei R."/>
            <person name="Narihiro T."/>
            <person name="Kuroda K."/>
            <person name="Liu W.-T."/>
        </authorList>
    </citation>
    <scope>NUCLEOTIDE SEQUENCE</scope>
    <source>
        <strain evidence="3">ADurb.Bin276</strain>
    </source>
</reference>
<dbReference type="Proteomes" id="UP000485569">
    <property type="component" value="Unassembled WGS sequence"/>
</dbReference>
<sequence>MMHNSKILHYMLVALVVIFSVSFGAIAQDKIELIIIGHQVHLNAASSQEPSAKGDNLIEEFEALHPNVKVVYQTYPNPKTQEKLNLLGPLNRTEEDIIHVLDPWFVPRVANFLEPLDKYLAEKPLEDYPNDYPEGLLSVTKIKDVPYAIPVRVVYNGIQWFNQKILDEIGVAYQPTVTGPELFDIAKKGTFTRSNGEKVFGYAWRGVIGSIFEIFDRWARYFGSRLITDDLKPAVNTPGTIEGLSYMQKFYQEGIVPPDVHTYEYAEEVKLFMENRSTVYDGNTSYGVTFNDPTKSNIAGAAMLTKSELPPDLQAQGPHHGSAALWSMAILKGSQKKDLAWEYIRFLASKKGALSMGLSGNTPVRVSTLNSDEYVQNNPAAQMEALVAPYAEVYWPPFDRSNEAIDLIGNYCHDVIFRGQPVQESMDQLAKELEALLP</sequence>
<organism evidence="3">
    <name type="scientific">Candidatus Atribacter allofermentans</name>
    <dbReference type="NCBI Taxonomy" id="1852833"/>
    <lineage>
        <taxon>Bacteria</taxon>
        <taxon>Pseudomonadati</taxon>
        <taxon>Atribacterota</taxon>
        <taxon>Atribacteria</taxon>
        <taxon>Atribacterales</taxon>
        <taxon>Atribacteraceae</taxon>
        <taxon>Atribacter</taxon>
    </lineage>
</organism>
<dbReference type="AlphaFoldDB" id="A0A1V5T279"/>